<accession>A0A8J4QD34</accession>
<feature type="non-terminal residue" evidence="1">
    <location>
        <position position="1"/>
    </location>
</feature>
<proteinExistence type="predicted"/>
<organism evidence="1 2">
    <name type="scientific">Castanea mollissima</name>
    <name type="common">Chinese chestnut</name>
    <dbReference type="NCBI Taxonomy" id="60419"/>
    <lineage>
        <taxon>Eukaryota</taxon>
        <taxon>Viridiplantae</taxon>
        <taxon>Streptophyta</taxon>
        <taxon>Embryophyta</taxon>
        <taxon>Tracheophyta</taxon>
        <taxon>Spermatophyta</taxon>
        <taxon>Magnoliopsida</taxon>
        <taxon>eudicotyledons</taxon>
        <taxon>Gunneridae</taxon>
        <taxon>Pentapetalae</taxon>
        <taxon>rosids</taxon>
        <taxon>fabids</taxon>
        <taxon>Fagales</taxon>
        <taxon>Fagaceae</taxon>
        <taxon>Castanea</taxon>
    </lineage>
</organism>
<protein>
    <submittedName>
        <fullName evidence="1">Uncharacterized protein</fullName>
    </submittedName>
</protein>
<name>A0A8J4QD34_9ROSI</name>
<dbReference type="Proteomes" id="UP000737018">
    <property type="component" value="Unassembled WGS sequence"/>
</dbReference>
<reference evidence="1" key="1">
    <citation type="submission" date="2020-03" db="EMBL/GenBank/DDBJ databases">
        <title>Castanea mollissima Vanexum genome sequencing.</title>
        <authorList>
            <person name="Staton M."/>
        </authorList>
    </citation>
    <scope>NUCLEOTIDE SEQUENCE</scope>
    <source>
        <tissue evidence="1">Leaf</tissue>
    </source>
</reference>
<keyword evidence="2" id="KW-1185">Reference proteome</keyword>
<evidence type="ECO:0000313" key="2">
    <source>
        <dbReference type="Proteomes" id="UP000737018"/>
    </source>
</evidence>
<gene>
    <name evidence="1" type="ORF">CMV_025123</name>
</gene>
<sequence>LESLVAAGAGITKVIFV</sequence>
<dbReference type="AlphaFoldDB" id="A0A8J4QD34"/>
<dbReference type="EMBL" id="JRKL02006451">
    <property type="protein sequence ID" value="KAF3948937.1"/>
    <property type="molecule type" value="Genomic_DNA"/>
</dbReference>
<evidence type="ECO:0000313" key="1">
    <source>
        <dbReference type="EMBL" id="KAF3948937.1"/>
    </source>
</evidence>
<comment type="caution">
    <text evidence="1">The sequence shown here is derived from an EMBL/GenBank/DDBJ whole genome shotgun (WGS) entry which is preliminary data.</text>
</comment>